<dbReference type="AlphaFoldDB" id="A0A1D2AD01"/>
<name>A0A1D2AD01_AUXPR</name>
<reference evidence="1" key="1">
    <citation type="submission" date="2015-08" db="EMBL/GenBank/DDBJ databases">
        <authorList>
            <person name="Babu N.S."/>
            <person name="Beckwith C.J."/>
            <person name="Beseler K.G."/>
            <person name="Brison A."/>
            <person name="Carone J.V."/>
            <person name="Caskin T.P."/>
            <person name="Diamond M."/>
            <person name="Durham M.E."/>
            <person name="Foxe J.M."/>
            <person name="Go M."/>
            <person name="Henderson B.A."/>
            <person name="Jones I.B."/>
            <person name="McGettigan J.A."/>
            <person name="Micheletti S.J."/>
            <person name="Nasrallah M.E."/>
            <person name="Ortiz D."/>
            <person name="Piller C.R."/>
            <person name="Privatt S.R."/>
            <person name="Schneider S.L."/>
            <person name="Sharp S."/>
            <person name="Smith T.C."/>
            <person name="Stanton J.D."/>
            <person name="Ullery H.E."/>
            <person name="Wilson R.J."/>
            <person name="Serrano M.G."/>
            <person name="Buck G."/>
            <person name="Lee V."/>
            <person name="Wang Y."/>
            <person name="Carvalho R."/>
            <person name="Voegtly L."/>
            <person name="Shi R."/>
            <person name="Duckworth R."/>
            <person name="Johnson A."/>
            <person name="Loviza R."/>
            <person name="Walstead R."/>
            <person name="Shah Z."/>
            <person name="Kiflezghi M."/>
            <person name="Wade K."/>
            <person name="Ball S.L."/>
            <person name="Bradley K.W."/>
            <person name="Asai D.J."/>
            <person name="Bowman C.A."/>
            <person name="Russell D.A."/>
            <person name="Pope W.H."/>
            <person name="Jacobs-Sera D."/>
            <person name="Hendrix R.W."/>
            <person name="Hatfull G.F."/>
        </authorList>
    </citation>
    <scope>NUCLEOTIDE SEQUENCE</scope>
</reference>
<gene>
    <name evidence="1" type="ORF">g.2868</name>
</gene>
<dbReference type="EMBL" id="GDKF01001594">
    <property type="protein sequence ID" value="JAT77028.1"/>
    <property type="molecule type" value="Transcribed_RNA"/>
</dbReference>
<sequence>MWSFPCPSEMHLWITRASLLTTPHTQSAPRWQLEPADPHQWKAWATESGLLGSPSAPSTAPETGYIVLDLDGCISGSGPGLPDWPALLAATPTLKLKESAAKKRGA</sequence>
<organism evidence="1">
    <name type="scientific">Auxenochlorella protothecoides</name>
    <name type="common">Green microalga</name>
    <name type="synonym">Chlorella protothecoides</name>
    <dbReference type="NCBI Taxonomy" id="3075"/>
    <lineage>
        <taxon>Eukaryota</taxon>
        <taxon>Viridiplantae</taxon>
        <taxon>Chlorophyta</taxon>
        <taxon>core chlorophytes</taxon>
        <taxon>Trebouxiophyceae</taxon>
        <taxon>Chlorellales</taxon>
        <taxon>Chlorellaceae</taxon>
        <taxon>Auxenochlorella</taxon>
    </lineage>
</organism>
<evidence type="ECO:0000313" key="1">
    <source>
        <dbReference type="EMBL" id="JAT77028.1"/>
    </source>
</evidence>
<protein>
    <submittedName>
        <fullName evidence="1">Uncharacterized protein</fullName>
    </submittedName>
</protein>
<accession>A0A1D2AD01</accession>
<proteinExistence type="predicted"/>